<evidence type="ECO:0000313" key="3">
    <source>
        <dbReference type="Proteomes" id="UP000820818"/>
    </source>
</evidence>
<feature type="signal peptide" evidence="1">
    <location>
        <begin position="1"/>
        <end position="16"/>
    </location>
</feature>
<accession>A0AAD5PKS8</accession>
<reference evidence="2" key="1">
    <citation type="submission" date="2022-05" db="EMBL/GenBank/DDBJ databases">
        <title>A multi-omics perspective on studying reproductive biology in Daphnia sinensis.</title>
        <authorList>
            <person name="Jia J."/>
        </authorList>
    </citation>
    <scope>NUCLEOTIDE SEQUENCE</scope>
    <source>
        <strain evidence="2">WSL</strain>
    </source>
</reference>
<evidence type="ECO:0000256" key="1">
    <source>
        <dbReference type="SAM" id="SignalP"/>
    </source>
</evidence>
<dbReference type="EMBL" id="WJBH02000290">
    <property type="protein sequence ID" value="KAI9549662.1"/>
    <property type="molecule type" value="Genomic_DNA"/>
</dbReference>
<comment type="caution">
    <text evidence="2">The sequence shown here is derived from an EMBL/GenBank/DDBJ whole genome shotgun (WGS) entry which is preliminary data.</text>
</comment>
<sequence length="230" mass="25873">MLLVILLVLYISRSSGPNLTPDTVDNELIGLPTETRDLSFKTLPNRNVRIAGGVSDGINKEAHPLHGLNTSLTVQRFDPGVNQRPYLPHGHLTKKVDRQDVGQRRGLENFLSGFARDGHYIDRVGESNPNEQAILKEHAPKPDTVISKREERPYVHRNNIPGLPVNDTVLPTKTEHTRRGIKTYDWSEYSVASYPELPIMDAHQLLHRHRDSAQKSAEQPYPASATVIFL</sequence>
<organism evidence="2 3">
    <name type="scientific">Daphnia sinensis</name>
    <dbReference type="NCBI Taxonomy" id="1820382"/>
    <lineage>
        <taxon>Eukaryota</taxon>
        <taxon>Metazoa</taxon>
        <taxon>Ecdysozoa</taxon>
        <taxon>Arthropoda</taxon>
        <taxon>Crustacea</taxon>
        <taxon>Branchiopoda</taxon>
        <taxon>Diplostraca</taxon>
        <taxon>Cladocera</taxon>
        <taxon>Anomopoda</taxon>
        <taxon>Daphniidae</taxon>
        <taxon>Daphnia</taxon>
        <taxon>Daphnia similis group</taxon>
    </lineage>
</organism>
<evidence type="ECO:0000313" key="2">
    <source>
        <dbReference type="EMBL" id="KAI9549662.1"/>
    </source>
</evidence>
<keyword evidence="1" id="KW-0732">Signal</keyword>
<dbReference type="AlphaFoldDB" id="A0AAD5PKS8"/>
<keyword evidence="3" id="KW-1185">Reference proteome</keyword>
<gene>
    <name evidence="2" type="ORF">GHT06_003848</name>
</gene>
<dbReference type="Proteomes" id="UP000820818">
    <property type="component" value="Unassembled WGS sequence"/>
</dbReference>
<proteinExistence type="predicted"/>
<feature type="chain" id="PRO_5042115354" evidence="1">
    <location>
        <begin position="17"/>
        <end position="230"/>
    </location>
</feature>
<name>A0AAD5PKS8_9CRUS</name>
<protein>
    <submittedName>
        <fullName evidence="2">Uncharacterized protein</fullName>
    </submittedName>
</protein>